<dbReference type="PROSITE" id="PS00600">
    <property type="entry name" value="AA_TRANSFER_CLASS_3"/>
    <property type="match status" value="1"/>
</dbReference>
<organism evidence="7 8">
    <name type="scientific">Rhodotorula paludigena</name>
    <dbReference type="NCBI Taxonomy" id="86838"/>
    <lineage>
        <taxon>Eukaryota</taxon>
        <taxon>Fungi</taxon>
        <taxon>Dikarya</taxon>
        <taxon>Basidiomycota</taxon>
        <taxon>Pucciniomycotina</taxon>
        <taxon>Microbotryomycetes</taxon>
        <taxon>Sporidiobolales</taxon>
        <taxon>Sporidiobolaceae</taxon>
        <taxon>Rhodotorula</taxon>
    </lineage>
</organism>
<reference evidence="7 8" key="1">
    <citation type="submission" date="2021-12" db="EMBL/GenBank/DDBJ databases">
        <title>High titer production of polyol ester of fatty acids by Rhodotorula paludigena BS15 towards product separation-free biomass refinery.</title>
        <authorList>
            <person name="Mano J."/>
            <person name="Ono H."/>
            <person name="Tanaka T."/>
            <person name="Naito K."/>
            <person name="Sushida H."/>
            <person name="Ike M."/>
            <person name="Tokuyasu K."/>
            <person name="Kitaoka M."/>
        </authorList>
    </citation>
    <scope>NUCLEOTIDE SEQUENCE [LARGE SCALE GENOMIC DNA]</scope>
    <source>
        <strain evidence="7 8">BS15</strain>
    </source>
</reference>
<dbReference type="SUPFAM" id="SSF53383">
    <property type="entry name" value="PLP-dependent transferases"/>
    <property type="match status" value="1"/>
</dbReference>
<dbReference type="InterPro" id="IPR019953">
    <property type="entry name" value="OHR"/>
</dbReference>
<keyword evidence="8" id="KW-1185">Reference proteome</keyword>
<dbReference type="NCBIfam" id="TIGR03561">
    <property type="entry name" value="organ_hyd_perox"/>
    <property type="match status" value="1"/>
</dbReference>
<evidence type="ECO:0000256" key="3">
    <source>
        <dbReference type="ARBA" id="ARBA00008954"/>
    </source>
</evidence>
<dbReference type="FunFam" id="3.40.640.10:FF:000013">
    <property type="entry name" value="4-aminobutyrate aminotransferase"/>
    <property type="match status" value="1"/>
</dbReference>
<dbReference type="Gene3D" id="3.30.300.20">
    <property type="match status" value="1"/>
</dbReference>
<dbReference type="Proteomes" id="UP001342314">
    <property type="component" value="Unassembled WGS sequence"/>
</dbReference>
<dbReference type="InterPro" id="IPR036102">
    <property type="entry name" value="OsmC/Ohrsf"/>
</dbReference>
<dbReference type="InterPro" id="IPR015424">
    <property type="entry name" value="PyrdxlP-dep_Trfase"/>
</dbReference>
<dbReference type="Pfam" id="PF00202">
    <property type="entry name" value="Aminotran_3"/>
    <property type="match status" value="1"/>
</dbReference>
<dbReference type="InterPro" id="IPR049704">
    <property type="entry name" value="Aminotrans_3_PPA_site"/>
</dbReference>
<dbReference type="GO" id="GO:0008483">
    <property type="term" value="F:transaminase activity"/>
    <property type="evidence" value="ECO:0007669"/>
    <property type="project" value="UniProtKB-KW"/>
</dbReference>
<dbReference type="SUPFAM" id="SSF82784">
    <property type="entry name" value="OsmC-like"/>
    <property type="match status" value="1"/>
</dbReference>
<dbReference type="InterPro" id="IPR015946">
    <property type="entry name" value="KH_dom-like_a/b"/>
</dbReference>
<gene>
    <name evidence="7" type="ORF">Rhopal_007464-T1</name>
</gene>
<accession>A0AAV5GYW0</accession>
<dbReference type="Gene3D" id="3.40.640.10">
    <property type="entry name" value="Type I PLP-dependent aspartate aminotransferase-like (Major domain)"/>
    <property type="match status" value="1"/>
</dbReference>
<dbReference type="GO" id="GO:0030170">
    <property type="term" value="F:pyridoxal phosphate binding"/>
    <property type="evidence" value="ECO:0007669"/>
    <property type="project" value="InterPro"/>
</dbReference>
<sequence>MSTLAQVGAKHVAKGVGRFTELVMTEGKGSYVKTECGRQILDFTCGIGVTNLGHCHPGVTKAAQEQVGTLVHGQVNLGYNKPYLQLIEKLLPVMPHKSLDSFFFWNSGAEAVEASIKLARHATGKQNVIVVQGSYHGRTFGTMALTKSKTIYGAGYAPLMPGVFTTPYPYWHQLGLPHTTSNDELVENALYRLELLLKQETAPRDTAAILIEPVLGEGGYIPAPKGYLEGLRRICDENGLLLIIDEVQTGFGRTGKYFAIEHWPEVVPDVLVMAKGIANGFPLSGIVSRKELMDKQPAGSQGGTYGGNAVACAAGGAVQDAFKNEGVLENVAARSEELFGLFRELQADETIGECIAEVRGLGLMVGVEFKSPTDRYTPAKGKVPAKMASRVQNKCLEKDLLVLTTSVYETIRFIPPLNISKEDMAKGCAIIRQAIVDVVRGIASVSPLYTTTATSSGSRADGKATTESGLELPMDLPKALGGAGKKHNPEELFGAAYGTCFLSALGATHGNLNKGSKPLPKSTKVDAVVTIGKDAEEKLPGFLLAVELKVHAAPLKEVGLNDQQVKQLVDEAHKMCPYSRAVAGNVDVKLTIV</sequence>
<evidence type="ECO:0000256" key="2">
    <source>
        <dbReference type="ARBA" id="ARBA00007378"/>
    </source>
</evidence>
<name>A0AAV5GYW0_9BASI</name>
<keyword evidence="6" id="KW-0663">Pyridoxal phosphate</keyword>
<dbReference type="CDD" id="cd00610">
    <property type="entry name" value="OAT_like"/>
    <property type="match status" value="1"/>
</dbReference>
<evidence type="ECO:0000256" key="6">
    <source>
        <dbReference type="ARBA" id="ARBA00022898"/>
    </source>
</evidence>
<dbReference type="Gene3D" id="2.20.25.10">
    <property type="match status" value="1"/>
</dbReference>
<evidence type="ECO:0000256" key="4">
    <source>
        <dbReference type="ARBA" id="ARBA00022576"/>
    </source>
</evidence>
<dbReference type="InterPro" id="IPR005814">
    <property type="entry name" value="Aminotrans_3"/>
</dbReference>
<dbReference type="Pfam" id="PF02566">
    <property type="entry name" value="OsmC"/>
    <property type="match status" value="1"/>
</dbReference>
<comment type="similarity">
    <text evidence="2">Belongs to the OsmC/Ohr family.</text>
</comment>
<dbReference type="InterPro" id="IPR050103">
    <property type="entry name" value="Class-III_PLP-dep_AT"/>
</dbReference>
<evidence type="ECO:0000256" key="5">
    <source>
        <dbReference type="ARBA" id="ARBA00022679"/>
    </source>
</evidence>
<dbReference type="InterPro" id="IPR015421">
    <property type="entry name" value="PyrdxlP-dep_Trfase_major"/>
</dbReference>
<comment type="similarity">
    <text evidence="3">Belongs to the class-III pyridoxal-phosphate-dependent aminotransferase family.</text>
</comment>
<dbReference type="EMBL" id="BQKY01000017">
    <property type="protein sequence ID" value="GJN94384.1"/>
    <property type="molecule type" value="Genomic_DNA"/>
</dbReference>
<evidence type="ECO:0000313" key="8">
    <source>
        <dbReference type="Proteomes" id="UP001342314"/>
    </source>
</evidence>
<dbReference type="GO" id="GO:0006979">
    <property type="term" value="P:response to oxidative stress"/>
    <property type="evidence" value="ECO:0007669"/>
    <property type="project" value="InterPro"/>
</dbReference>
<keyword evidence="4" id="KW-0032">Aminotransferase</keyword>
<dbReference type="InterPro" id="IPR003718">
    <property type="entry name" value="OsmC/Ohr_fam"/>
</dbReference>
<dbReference type="PANTHER" id="PTHR11986">
    <property type="entry name" value="AMINOTRANSFERASE CLASS III"/>
    <property type="match status" value="1"/>
</dbReference>
<evidence type="ECO:0000313" key="7">
    <source>
        <dbReference type="EMBL" id="GJN94384.1"/>
    </source>
</evidence>
<dbReference type="InterPro" id="IPR015422">
    <property type="entry name" value="PyrdxlP-dep_Trfase_small"/>
</dbReference>
<proteinExistence type="inferred from homology"/>
<comment type="cofactor">
    <cofactor evidence="1">
        <name>pyridoxal 5'-phosphate</name>
        <dbReference type="ChEBI" id="CHEBI:597326"/>
    </cofactor>
</comment>
<protein>
    <submittedName>
        <fullName evidence="7">Uncharacterized protein</fullName>
    </submittedName>
</protein>
<dbReference type="GO" id="GO:0042802">
    <property type="term" value="F:identical protein binding"/>
    <property type="evidence" value="ECO:0007669"/>
    <property type="project" value="TreeGrafter"/>
</dbReference>
<dbReference type="AlphaFoldDB" id="A0AAV5GYW0"/>
<dbReference type="Gene3D" id="3.90.1150.10">
    <property type="entry name" value="Aspartate Aminotransferase, domain 1"/>
    <property type="match status" value="1"/>
</dbReference>
<evidence type="ECO:0000256" key="1">
    <source>
        <dbReference type="ARBA" id="ARBA00001933"/>
    </source>
</evidence>
<keyword evidence="5" id="KW-0808">Transferase</keyword>
<comment type="caution">
    <text evidence="7">The sequence shown here is derived from an EMBL/GenBank/DDBJ whole genome shotgun (WGS) entry which is preliminary data.</text>
</comment>